<evidence type="ECO:0000259" key="10">
    <source>
        <dbReference type="Pfam" id="PF07715"/>
    </source>
</evidence>
<evidence type="ECO:0000256" key="2">
    <source>
        <dbReference type="ARBA" id="ARBA00022448"/>
    </source>
</evidence>
<keyword evidence="6 8" id="KW-0472">Membrane</keyword>
<keyword evidence="2 8" id="KW-0813">Transport</keyword>
<feature type="signal peptide" evidence="9">
    <location>
        <begin position="1"/>
        <end position="26"/>
    </location>
</feature>
<dbReference type="PROSITE" id="PS51257">
    <property type="entry name" value="PROKAR_LIPOPROTEIN"/>
    <property type="match status" value="1"/>
</dbReference>
<dbReference type="PROSITE" id="PS52016">
    <property type="entry name" value="TONB_DEPENDENT_REC_3"/>
    <property type="match status" value="1"/>
</dbReference>
<evidence type="ECO:0000313" key="12">
    <source>
        <dbReference type="Proteomes" id="UP001354989"/>
    </source>
</evidence>
<dbReference type="Gene3D" id="2.170.130.10">
    <property type="entry name" value="TonB-dependent receptor, plug domain"/>
    <property type="match status" value="1"/>
</dbReference>
<evidence type="ECO:0000256" key="1">
    <source>
        <dbReference type="ARBA" id="ARBA00004571"/>
    </source>
</evidence>
<keyword evidence="11" id="KW-0614">Plasmid</keyword>
<dbReference type="InterPro" id="IPR037066">
    <property type="entry name" value="Plug_dom_sf"/>
</dbReference>
<evidence type="ECO:0000256" key="4">
    <source>
        <dbReference type="ARBA" id="ARBA00022692"/>
    </source>
</evidence>
<keyword evidence="7 8" id="KW-0998">Cell outer membrane</keyword>
<evidence type="ECO:0000256" key="5">
    <source>
        <dbReference type="ARBA" id="ARBA00022729"/>
    </source>
</evidence>
<comment type="subcellular location">
    <subcellularLocation>
        <location evidence="1 8">Cell outer membrane</location>
        <topology evidence="1 8">Multi-pass membrane protein</topology>
    </subcellularLocation>
</comment>
<evidence type="ECO:0000256" key="8">
    <source>
        <dbReference type="PROSITE-ProRule" id="PRU01360"/>
    </source>
</evidence>
<dbReference type="Pfam" id="PF07715">
    <property type="entry name" value="Plug"/>
    <property type="match status" value="1"/>
</dbReference>
<evidence type="ECO:0000256" key="6">
    <source>
        <dbReference type="ARBA" id="ARBA00023136"/>
    </source>
</evidence>
<sequence length="735" mass="83388">MHSYIKPYFLTFLLSIGCLSMPSVVAQESSQEILRFNVEQDILTMPVDISARSLIVSATGKFEETKELAVQANVLSAAKLIDYGVLTVEEGLGMIPGLMVRPKLNGTYDVVMMGKQGLNGPQTVGDLGGQGYLLLKDGMPLMDRVYNRPRWEEVPVNLSQIERIEVVFNPATITYGEGAVLGIIQIISKKHNSSKLHFDGSVQAGNSSSVNTRVNASWGVKDRVYFKSGYSHTYTERFNDSSYIKSQGTYRPNNELLFYEPNAYYTNPYPFIAKNHHVLDLGSNIVISENRDISIDYAYVRSQYQDIYQAPSNVALSYNDTKMHYFNLNGLWDKFRYQLSYQSGERSVGGRIGGVQQVGYLNGRGEYLTKLMKGDLILGVHLQQENIDISTNNEFIRYLNLPHNAYLKWYENRNPYTEGNKTVVGLYAKNSHEFERWAFNYGVRMDYAADLSNHLMPTAELQTKYKLTESANLWMNVANSYRLSPYGMNQYHTASLSPIYDPSSKGTGEMDTITYVSNPDLAPQTSQSLKIGYRNTFIQVISFSLTYGLSNANNEWRAQEINHQEDENEVGQLIAQPEKGEQYIIQYQNFGGQVRNQSLTVEIDYLPNNRFNAHVWATYQKGSTAGVQTYGMPSCMGGVNGSFRFLYNRMFVQSSLNFQTGYDVNLISSREAYFAGAQHFEIPFSYQWQMGLNYQLAKFATVFVNVKNLLPNQHGFYPMADRTATQYMFGLNLKL</sequence>
<keyword evidence="3 8" id="KW-1134">Transmembrane beta strand</keyword>
<dbReference type="PANTHER" id="PTHR30069">
    <property type="entry name" value="TONB-DEPENDENT OUTER MEMBRANE RECEPTOR"/>
    <property type="match status" value="1"/>
</dbReference>
<dbReference type="InterPro" id="IPR039426">
    <property type="entry name" value="TonB-dep_rcpt-like"/>
</dbReference>
<geneLocation type="plasmid" evidence="11 12">
    <name>pPP7</name>
</geneLocation>
<dbReference type="EMBL" id="AP025299">
    <property type="protein sequence ID" value="BDD02230.1"/>
    <property type="molecule type" value="Genomic_DNA"/>
</dbReference>
<accession>A0ABM7VMI9</accession>
<proteinExistence type="inferred from homology"/>
<evidence type="ECO:0000256" key="9">
    <source>
        <dbReference type="SAM" id="SignalP"/>
    </source>
</evidence>
<keyword evidence="4 8" id="KW-0812">Transmembrane</keyword>
<reference evidence="11 12" key="1">
    <citation type="submission" date="2021-12" db="EMBL/GenBank/DDBJ databases">
        <title>Genome sequencing of bacteria with rrn-lacking chromosome and rrn-plasmid.</title>
        <authorList>
            <person name="Anda M."/>
            <person name="Iwasaki W."/>
        </authorList>
    </citation>
    <scope>NUCLEOTIDE SEQUENCE [LARGE SCALE GENOMIC DNA]</scope>
    <source>
        <strain evidence="11 12">NBRC 101262</strain>
        <plasmid evidence="11 12">pPP7</plasmid>
    </source>
</reference>
<dbReference type="SUPFAM" id="SSF56935">
    <property type="entry name" value="Porins"/>
    <property type="match status" value="1"/>
</dbReference>
<evidence type="ECO:0000256" key="7">
    <source>
        <dbReference type="ARBA" id="ARBA00023237"/>
    </source>
</evidence>
<dbReference type="Gene3D" id="2.40.170.20">
    <property type="entry name" value="TonB-dependent receptor, beta-barrel domain"/>
    <property type="match status" value="1"/>
</dbReference>
<name>A0ABM7VMI9_9BACT</name>
<protein>
    <recommendedName>
        <fullName evidence="10">TonB-dependent receptor plug domain-containing protein</fullName>
    </recommendedName>
</protein>
<dbReference type="PANTHER" id="PTHR30069:SF29">
    <property type="entry name" value="HEMOGLOBIN AND HEMOGLOBIN-HAPTOGLOBIN-BINDING PROTEIN 1-RELATED"/>
    <property type="match status" value="1"/>
</dbReference>
<keyword evidence="5 9" id="KW-0732">Signal</keyword>
<organism evidence="11 12">
    <name type="scientific">Persicobacter psychrovividus</name>
    <dbReference type="NCBI Taxonomy" id="387638"/>
    <lineage>
        <taxon>Bacteria</taxon>
        <taxon>Pseudomonadati</taxon>
        <taxon>Bacteroidota</taxon>
        <taxon>Cytophagia</taxon>
        <taxon>Cytophagales</taxon>
        <taxon>Persicobacteraceae</taxon>
        <taxon>Persicobacter</taxon>
    </lineage>
</organism>
<evidence type="ECO:0000313" key="11">
    <source>
        <dbReference type="EMBL" id="BDD02230.1"/>
    </source>
</evidence>
<evidence type="ECO:0000256" key="3">
    <source>
        <dbReference type="ARBA" id="ARBA00022452"/>
    </source>
</evidence>
<dbReference type="InterPro" id="IPR012910">
    <property type="entry name" value="Plug_dom"/>
</dbReference>
<keyword evidence="12" id="KW-1185">Reference proteome</keyword>
<feature type="domain" description="TonB-dependent receptor plug" evidence="10">
    <location>
        <begin position="66"/>
        <end position="182"/>
    </location>
</feature>
<dbReference type="RefSeq" id="WP_338399470.1">
    <property type="nucleotide sequence ID" value="NZ_AP025299.1"/>
</dbReference>
<dbReference type="InterPro" id="IPR036942">
    <property type="entry name" value="Beta-barrel_TonB_sf"/>
</dbReference>
<comment type="similarity">
    <text evidence="8">Belongs to the TonB-dependent receptor family.</text>
</comment>
<gene>
    <name evidence="11" type="ORF">PEPS_45100</name>
</gene>
<dbReference type="Proteomes" id="UP001354989">
    <property type="component" value="Plasmid pPP7"/>
</dbReference>
<feature type="chain" id="PRO_5046727462" description="TonB-dependent receptor plug domain-containing protein" evidence="9">
    <location>
        <begin position="27"/>
        <end position="735"/>
    </location>
</feature>